<keyword evidence="4" id="KW-1185">Reference proteome</keyword>
<keyword evidence="1" id="KW-1133">Transmembrane helix</keyword>
<dbReference type="GO" id="GO:0080120">
    <property type="term" value="P:CAAX-box protein maturation"/>
    <property type="evidence" value="ECO:0007669"/>
    <property type="project" value="UniProtKB-ARBA"/>
</dbReference>
<evidence type="ECO:0000259" key="2">
    <source>
        <dbReference type="Pfam" id="PF02517"/>
    </source>
</evidence>
<feature type="transmembrane region" description="Helical" evidence="1">
    <location>
        <begin position="54"/>
        <end position="76"/>
    </location>
</feature>
<feature type="transmembrane region" description="Helical" evidence="1">
    <location>
        <begin position="165"/>
        <end position="184"/>
    </location>
</feature>
<keyword evidence="3" id="KW-0378">Hydrolase</keyword>
<accession>A0A379C8L4</accession>
<dbReference type="OrthoDB" id="193898at2"/>
<dbReference type="Proteomes" id="UP000255417">
    <property type="component" value="Unassembled WGS sequence"/>
</dbReference>
<keyword evidence="1" id="KW-0812">Transmembrane</keyword>
<reference evidence="3 4" key="1">
    <citation type="submission" date="2018-06" db="EMBL/GenBank/DDBJ databases">
        <authorList>
            <consortium name="Pathogen Informatics"/>
            <person name="Doyle S."/>
        </authorList>
    </citation>
    <scope>NUCLEOTIDE SEQUENCE [LARGE SCALE GENOMIC DNA]</scope>
    <source>
        <strain evidence="3 4">NCTC12872</strain>
    </source>
</reference>
<dbReference type="RefSeq" id="WP_115315080.1">
    <property type="nucleotide sequence ID" value="NZ_LWIF01000001.1"/>
</dbReference>
<dbReference type="PANTHER" id="PTHR39430">
    <property type="entry name" value="MEMBRANE-ASSOCIATED PROTEASE-RELATED"/>
    <property type="match status" value="1"/>
</dbReference>
<feature type="transmembrane region" description="Helical" evidence="1">
    <location>
        <begin position="215"/>
        <end position="235"/>
    </location>
</feature>
<feature type="transmembrane region" description="Helical" evidence="1">
    <location>
        <begin position="21"/>
        <end position="48"/>
    </location>
</feature>
<evidence type="ECO:0000313" key="3">
    <source>
        <dbReference type="EMBL" id="SUB58561.1"/>
    </source>
</evidence>
<sequence length="290" mass="31759">MSNIIFKKREAGIPFSSQNRLIIIPLILSLIMVIFAPLFIGASMMLIFSPSGTSLISVYSTSEMILTVLFTLFIFTKVSKVSLTDLGLKTTGAFSKIVIGIVCGFLAISIVAFVINMLGGVTTEYHFQPQYLKTLLLGLVFFAFQGTYEELVYRSYLMTHFSKAMGIKWSIVMTSILFTGLHVLNPGMTLMPVINLMIASVVFSLIYYKSGSLWLVGFAHGIWNYSQGFIYGSLVSGNPIDETIFRSLPLSGNDFISGGSFGFEGGIVTTVVGLILITTLIILPSKQVKL</sequence>
<dbReference type="GO" id="GO:0004175">
    <property type="term" value="F:endopeptidase activity"/>
    <property type="evidence" value="ECO:0007669"/>
    <property type="project" value="UniProtKB-ARBA"/>
</dbReference>
<dbReference type="Pfam" id="PF02517">
    <property type="entry name" value="Rce1-like"/>
    <property type="match status" value="1"/>
</dbReference>
<feature type="transmembrane region" description="Helical" evidence="1">
    <location>
        <begin position="190"/>
        <end position="208"/>
    </location>
</feature>
<feature type="transmembrane region" description="Helical" evidence="1">
    <location>
        <begin position="131"/>
        <end position="153"/>
    </location>
</feature>
<name>A0A379C8L4_9PAST</name>
<dbReference type="PANTHER" id="PTHR39430:SF1">
    <property type="entry name" value="PROTEASE"/>
    <property type="match status" value="1"/>
</dbReference>
<evidence type="ECO:0000256" key="1">
    <source>
        <dbReference type="SAM" id="Phobius"/>
    </source>
</evidence>
<dbReference type="EMBL" id="UGTA01000001">
    <property type="protein sequence ID" value="SUB58561.1"/>
    <property type="molecule type" value="Genomic_DNA"/>
</dbReference>
<dbReference type="GO" id="GO:0006508">
    <property type="term" value="P:proteolysis"/>
    <property type="evidence" value="ECO:0007669"/>
    <property type="project" value="UniProtKB-KW"/>
</dbReference>
<feature type="transmembrane region" description="Helical" evidence="1">
    <location>
        <begin position="255"/>
        <end position="283"/>
    </location>
</feature>
<gene>
    <name evidence="3" type="ORF">NCTC12872_00525</name>
</gene>
<feature type="domain" description="CAAX prenyl protease 2/Lysostaphin resistance protein A-like" evidence="2">
    <location>
        <begin position="134"/>
        <end position="225"/>
    </location>
</feature>
<feature type="transmembrane region" description="Helical" evidence="1">
    <location>
        <begin position="97"/>
        <end position="119"/>
    </location>
</feature>
<protein>
    <submittedName>
        <fullName evidence="3">CAAX amino terminal protease self- immunity</fullName>
    </submittedName>
</protein>
<proteinExistence type="predicted"/>
<dbReference type="AlphaFoldDB" id="A0A379C8L4"/>
<organism evidence="3 4">
    <name type="scientific">Phocoenobacter uteri</name>
    <dbReference type="NCBI Taxonomy" id="146806"/>
    <lineage>
        <taxon>Bacteria</taxon>
        <taxon>Pseudomonadati</taxon>
        <taxon>Pseudomonadota</taxon>
        <taxon>Gammaproteobacteria</taxon>
        <taxon>Pasteurellales</taxon>
        <taxon>Pasteurellaceae</taxon>
        <taxon>Phocoenobacter</taxon>
    </lineage>
</organism>
<dbReference type="InterPro" id="IPR003675">
    <property type="entry name" value="Rce1/LyrA-like_dom"/>
</dbReference>
<evidence type="ECO:0000313" key="4">
    <source>
        <dbReference type="Proteomes" id="UP000255417"/>
    </source>
</evidence>
<keyword evidence="3" id="KW-0645">Protease</keyword>
<keyword evidence="1" id="KW-0472">Membrane</keyword>